<reference evidence="3 4" key="1">
    <citation type="submission" date="2024-02" db="EMBL/GenBank/DDBJ databases">
        <title>A novel Gemmatimonadota bacterium.</title>
        <authorList>
            <person name="Du Z.-J."/>
            <person name="Ye Y.-Q."/>
        </authorList>
    </citation>
    <scope>NUCLEOTIDE SEQUENCE [LARGE SCALE GENOMIC DNA]</scope>
    <source>
        <strain evidence="3 4">DH-20</strain>
    </source>
</reference>
<protein>
    <submittedName>
        <fullName evidence="3">SRPBCC domain-containing protein</fullName>
    </submittedName>
</protein>
<dbReference type="EMBL" id="JBBHLI010000006">
    <property type="protein sequence ID" value="MEK9501696.1"/>
    <property type="molecule type" value="Genomic_DNA"/>
</dbReference>
<dbReference type="InterPro" id="IPR023393">
    <property type="entry name" value="START-like_dom_sf"/>
</dbReference>
<sequence>MSGGASLGEVVYSVDIEVPVQAAWDELTKLGKVQVPMMNTVLECDLEPGSPMRYYNPSRKRILVVGTLMEIDPPHRMVHTYRFTDLDESETLVTWQLDEIPTGVRVTVTHGRFTDQTGTHKRVDGGWAFILKTLKAVLETGKPPLMARLAYGAMSALSFLQPKKTLAENVLKYEERPPGA</sequence>
<name>A0ABU9EAX6_9BACT</name>
<evidence type="ECO:0000313" key="4">
    <source>
        <dbReference type="Proteomes" id="UP001484239"/>
    </source>
</evidence>
<dbReference type="SUPFAM" id="SSF55961">
    <property type="entry name" value="Bet v1-like"/>
    <property type="match status" value="1"/>
</dbReference>
<comment type="caution">
    <text evidence="3">The sequence shown here is derived from an EMBL/GenBank/DDBJ whole genome shotgun (WGS) entry which is preliminary data.</text>
</comment>
<evidence type="ECO:0000256" key="1">
    <source>
        <dbReference type="ARBA" id="ARBA00006817"/>
    </source>
</evidence>
<proteinExistence type="inferred from homology"/>
<comment type="similarity">
    <text evidence="1">Belongs to the AHA1 family.</text>
</comment>
<evidence type="ECO:0000259" key="2">
    <source>
        <dbReference type="Pfam" id="PF08327"/>
    </source>
</evidence>
<feature type="domain" description="Activator of Hsp90 ATPase homologue 1/2-like C-terminal" evidence="2">
    <location>
        <begin position="19"/>
        <end position="139"/>
    </location>
</feature>
<organism evidence="3 4">
    <name type="scientific">Gaopeijia maritima</name>
    <dbReference type="NCBI Taxonomy" id="3119007"/>
    <lineage>
        <taxon>Bacteria</taxon>
        <taxon>Pseudomonadati</taxon>
        <taxon>Gemmatimonadota</taxon>
        <taxon>Longimicrobiia</taxon>
        <taxon>Gaopeijiales</taxon>
        <taxon>Gaopeijiaceae</taxon>
        <taxon>Gaopeijia</taxon>
    </lineage>
</organism>
<keyword evidence="4" id="KW-1185">Reference proteome</keyword>
<dbReference type="InterPro" id="IPR013538">
    <property type="entry name" value="ASHA1/2-like_C"/>
</dbReference>
<dbReference type="Pfam" id="PF08327">
    <property type="entry name" value="AHSA1"/>
    <property type="match status" value="1"/>
</dbReference>
<dbReference type="RefSeq" id="WP_405281216.1">
    <property type="nucleotide sequence ID" value="NZ_CP144380.1"/>
</dbReference>
<dbReference type="Gene3D" id="3.30.530.20">
    <property type="match status" value="1"/>
</dbReference>
<accession>A0ABU9EAX6</accession>
<dbReference type="Proteomes" id="UP001484239">
    <property type="component" value="Unassembled WGS sequence"/>
</dbReference>
<gene>
    <name evidence="3" type="ORF">WI372_11955</name>
</gene>
<evidence type="ECO:0000313" key="3">
    <source>
        <dbReference type="EMBL" id="MEK9501696.1"/>
    </source>
</evidence>